<sequence>MHILVLNAPPGAGKDAICSYLCENISGVFHEEVKKLLFEVAVRSSGVSKDLWNSLYDRRYKEKPCPYLQIDGKHVSPREWMIHCSENVIKPIFGENAFGKAAVENLKKNYQEAWLVVFSDGGFKEEILELSNYAYETGGKFFLARIHREGCDWGNDSRNWLCLDGIRGYERDFENIDGKMEECAKSIHKWFVFSVTGLGEVK</sequence>
<organism evidence="1">
    <name type="scientific">Escherichia phage 18-1-2</name>
    <dbReference type="NCBI Taxonomy" id="2883041"/>
    <lineage>
        <taxon>Viruses</taxon>
        <taxon>Duplodnaviria</taxon>
        <taxon>Heunggongvirae</taxon>
        <taxon>Uroviricota</taxon>
        <taxon>Caudoviricetes</taxon>
        <taxon>Vequintavirinae</taxon>
        <taxon>Avunavirus</taxon>
    </lineage>
</organism>
<name>A0A8K1V1U6_9CAUD</name>
<evidence type="ECO:0000313" key="1">
    <source>
        <dbReference type="EMBL" id="UDW09928.1"/>
    </source>
</evidence>
<protein>
    <submittedName>
        <fullName evidence="1">Uncharacterized protein</fullName>
    </submittedName>
</protein>
<reference evidence="1" key="1">
    <citation type="submission" date="2021-09" db="EMBL/GenBank/DDBJ databases">
        <authorList>
            <person name="Huang Q."/>
            <person name="Tao Y."/>
        </authorList>
    </citation>
    <scope>NUCLEOTIDE SEQUENCE</scope>
</reference>
<accession>A0A8K1V1U6</accession>
<dbReference type="EMBL" id="OK136181">
    <property type="protein sequence ID" value="UDW09928.1"/>
    <property type="molecule type" value="Genomic_DNA"/>
</dbReference>
<proteinExistence type="predicted"/>